<dbReference type="PANTHER" id="PTHR24421">
    <property type="entry name" value="NITRATE/NITRITE SENSOR PROTEIN NARX-RELATED"/>
    <property type="match status" value="1"/>
</dbReference>
<name>A0ABT0S1U1_9SPHN</name>
<feature type="domain" description="Histidine kinase" evidence="4">
    <location>
        <begin position="177"/>
        <end position="367"/>
    </location>
</feature>
<dbReference type="InterPro" id="IPR050482">
    <property type="entry name" value="Sensor_HK_TwoCompSys"/>
</dbReference>
<dbReference type="GO" id="GO:0016301">
    <property type="term" value="F:kinase activity"/>
    <property type="evidence" value="ECO:0007669"/>
    <property type="project" value="UniProtKB-KW"/>
</dbReference>
<dbReference type="InterPro" id="IPR036890">
    <property type="entry name" value="HATPase_C_sf"/>
</dbReference>
<dbReference type="SUPFAM" id="SSF55874">
    <property type="entry name" value="ATPase domain of HSP90 chaperone/DNA topoisomerase II/histidine kinase"/>
    <property type="match status" value="1"/>
</dbReference>
<keyword evidence="1" id="KW-0808">Transferase</keyword>
<dbReference type="Gene3D" id="1.20.5.1930">
    <property type="match status" value="1"/>
</dbReference>
<evidence type="ECO:0000313" key="6">
    <source>
        <dbReference type="Proteomes" id="UP001165342"/>
    </source>
</evidence>
<evidence type="ECO:0000313" key="5">
    <source>
        <dbReference type="EMBL" id="MCL6729817.1"/>
    </source>
</evidence>
<keyword evidence="3" id="KW-0902">Two-component regulatory system</keyword>
<dbReference type="InterPro" id="IPR003594">
    <property type="entry name" value="HATPase_dom"/>
</dbReference>
<dbReference type="RefSeq" id="WP_249831289.1">
    <property type="nucleotide sequence ID" value="NZ_JAMGBE010000002.1"/>
</dbReference>
<dbReference type="Proteomes" id="UP001165342">
    <property type="component" value="Unassembled WGS sequence"/>
</dbReference>
<dbReference type="Pfam" id="PF02518">
    <property type="entry name" value="HATPase_c"/>
    <property type="match status" value="1"/>
</dbReference>
<proteinExistence type="predicted"/>
<keyword evidence="6" id="KW-1185">Reference proteome</keyword>
<keyword evidence="2 5" id="KW-0418">Kinase</keyword>
<dbReference type="EMBL" id="JAMGBE010000002">
    <property type="protein sequence ID" value="MCL6729817.1"/>
    <property type="molecule type" value="Genomic_DNA"/>
</dbReference>
<organism evidence="5 6">
    <name type="scientific">Sphingomonas hankyongi</name>
    <dbReference type="NCBI Taxonomy" id="2908209"/>
    <lineage>
        <taxon>Bacteria</taxon>
        <taxon>Pseudomonadati</taxon>
        <taxon>Pseudomonadota</taxon>
        <taxon>Alphaproteobacteria</taxon>
        <taxon>Sphingomonadales</taxon>
        <taxon>Sphingomonadaceae</taxon>
        <taxon>Sphingomonas</taxon>
    </lineage>
</organism>
<gene>
    <name evidence="5" type="ORF">LZ538_07075</name>
</gene>
<dbReference type="CDD" id="cd16917">
    <property type="entry name" value="HATPase_UhpB-NarQ-NarX-like"/>
    <property type="match status" value="1"/>
</dbReference>
<sequence length="384" mass="41761">MAGAAPNDERIATEAAGLYVEAAAASRTAAEFGSIFEKLIEGLPEQIALLDENWVVAAANESWLSMIKSLEYDLNPGSNYRTFCIEKGAKGHKAAAAAAAAFPGLESGETSSFLLDYAGQGELEGRDFQVQIHRFEIGGQRFATVTRAEVTELVQLRRMKEGFSSTLERTQEVERQRIARELHDSTMQSLTGAALALGHLRRSAISEEANEVVSEIESLLLEAQNELRSISYLAHAHQPEHVELGQAVATLVEGFARRADLRALVEIESPLALPGKGVQRALYRVVQEAISNVHRHSRGSELGVRVLSRRALLHVTIADNGIGIPEKAMEGVGLQSMRERLREIGGRLSVRHLAPGTLVIASVPLEKNAPDQAAMRVIPQLTNQ</sequence>
<dbReference type="SMART" id="SM00387">
    <property type="entry name" value="HATPase_c"/>
    <property type="match status" value="1"/>
</dbReference>
<evidence type="ECO:0000256" key="2">
    <source>
        <dbReference type="ARBA" id="ARBA00022777"/>
    </source>
</evidence>
<dbReference type="Pfam" id="PF07730">
    <property type="entry name" value="HisKA_3"/>
    <property type="match status" value="1"/>
</dbReference>
<dbReference type="PROSITE" id="PS50109">
    <property type="entry name" value="HIS_KIN"/>
    <property type="match status" value="1"/>
</dbReference>
<dbReference type="Gene3D" id="3.30.565.10">
    <property type="entry name" value="Histidine kinase-like ATPase, C-terminal domain"/>
    <property type="match status" value="1"/>
</dbReference>
<evidence type="ECO:0000256" key="1">
    <source>
        <dbReference type="ARBA" id="ARBA00022679"/>
    </source>
</evidence>
<protein>
    <submittedName>
        <fullName evidence="5">Histidine kinase</fullName>
    </submittedName>
</protein>
<evidence type="ECO:0000259" key="4">
    <source>
        <dbReference type="PROSITE" id="PS50109"/>
    </source>
</evidence>
<dbReference type="InterPro" id="IPR011712">
    <property type="entry name" value="Sig_transdc_His_kin_sub3_dim/P"/>
</dbReference>
<evidence type="ECO:0000256" key="3">
    <source>
        <dbReference type="ARBA" id="ARBA00023012"/>
    </source>
</evidence>
<accession>A0ABT0S1U1</accession>
<dbReference type="InterPro" id="IPR005467">
    <property type="entry name" value="His_kinase_dom"/>
</dbReference>
<reference evidence="5" key="1">
    <citation type="submission" date="2022-05" db="EMBL/GenBank/DDBJ databases">
        <authorList>
            <person name="Jo J.-H."/>
            <person name="Im W.-T."/>
        </authorList>
    </citation>
    <scope>NUCLEOTIDE SEQUENCE</scope>
    <source>
        <strain evidence="5">SE220</strain>
    </source>
</reference>
<dbReference type="PANTHER" id="PTHR24421:SF58">
    <property type="entry name" value="SIGNAL TRANSDUCTION HISTIDINE-PROTEIN KINASE_PHOSPHATASE UHPB"/>
    <property type="match status" value="1"/>
</dbReference>
<comment type="caution">
    <text evidence="5">The sequence shown here is derived from an EMBL/GenBank/DDBJ whole genome shotgun (WGS) entry which is preliminary data.</text>
</comment>